<dbReference type="GO" id="GO:0009279">
    <property type="term" value="C:cell outer membrane"/>
    <property type="evidence" value="ECO:0007669"/>
    <property type="project" value="UniProtKB-SubCell"/>
</dbReference>
<keyword evidence="12 19" id="KW-0675">Receptor</keyword>
<dbReference type="NCBIfam" id="TIGR01783">
    <property type="entry name" value="TonB-siderophor"/>
    <property type="match status" value="1"/>
</dbReference>
<keyword evidence="7 17" id="KW-0732">Signal</keyword>
<evidence type="ECO:0000313" key="20">
    <source>
        <dbReference type="Proteomes" id="UP001216329"/>
    </source>
</evidence>
<dbReference type="Pfam" id="PF07715">
    <property type="entry name" value="Plug"/>
    <property type="match status" value="1"/>
</dbReference>
<evidence type="ECO:0000256" key="8">
    <source>
        <dbReference type="ARBA" id="ARBA00023004"/>
    </source>
</evidence>
<evidence type="ECO:0000256" key="5">
    <source>
        <dbReference type="ARBA" id="ARBA00022496"/>
    </source>
</evidence>
<keyword evidence="10 16" id="KW-0798">TonB box</keyword>
<dbReference type="InterPro" id="IPR036942">
    <property type="entry name" value="Beta-barrel_TonB_sf"/>
</dbReference>
<evidence type="ECO:0000256" key="14">
    <source>
        <dbReference type="ARBA" id="ARBA00072094"/>
    </source>
</evidence>
<dbReference type="FunFam" id="2.40.170.20:FF:000007">
    <property type="entry name" value="Ferric aerobactin receptor"/>
    <property type="match status" value="1"/>
</dbReference>
<dbReference type="InterPro" id="IPR039426">
    <property type="entry name" value="TonB-dep_rcpt-like"/>
</dbReference>
<evidence type="ECO:0000256" key="4">
    <source>
        <dbReference type="ARBA" id="ARBA00022452"/>
    </source>
</evidence>
<dbReference type="FunFam" id="2.170.130.10:FF:000011">
    <property type="entry name" value="TonB-dependent siderophore receptor"/>
    <property type="match status" value="1"/>
</dbReference>
<dbReference type="InterPro" id="IPR010105">
    <property type="entry name" value="TonB_sidphr_rcpt"/>
</dbReference>
<evidence type="ECO:0000256" key="2">
    <source>
        <dbReference type="ARBA" id="ARBA00009810"/>
    </source>
</evidence>
<dbReference type="CDD" id="cd01347">
    <property type="entry name" value="ligand_gated_channel"/>
    <property type="match status" value="1"/>
</dbReference>
<comment type="subcellular location">
    <subcellularLocation>
        <location evidence="1 15">Cell outer membrane</location>
        <topology evidence="1 15">Multi-pass membrane protein</topology>
    </subcellularLocation>
</comment>
<dbReference type="PANTHER" id="PTHR30069">
    <property type="entry name" value="TONB-DEPENDENT OUTER MEMBRANE RECEPTOR"/>
    <property type="match status" value="1"/>
</dbReference>
<feature type="domain" description="Secretin/TonB short N-terminal" evidence="18">
    <location>
        <begin position="69"/>
        <end position="120"/>
    </location>
</feature>
<keyword evidence="8" id="KW-0408">Iron</keyword>
<feature type="signal peptide" evidence="17">
    <location>
        <begin position="1"/>
        <end position="33"/>
    </location>
</feature>
<dbReference type="GO" id="GO:0044718">
    <property type="term" value="P:siderophore transmembrane transport"/>
    <property type="evidence" value="ECO:0007669"/>
    <property type="project" value="TreeGrafter"/>
</dbReference>
<evidence type="ECO:0000256" key="11">
    <source>
        <dbReference type="ARBA" id="ARBA00023136"/>
    </source>
</evidence>
<dbReference type="Gene3D" id="2.40.170.20">
    <property type="entry name" value="TonB-dependent receptor, beta-barrel domain"/>
    <property type="match status" value="1"/>
</dbReference>
<evidence type="ECO:0000256" key="10">
    <source>
        <dbReference type="ARBA" id="ARBA00023077"/>
    </source>
</evidence>
<dbReference type="PROSITE" id="PS52016">
    <property type="entry name" value="TONB_DEPENDENT_REC_3"/>
    <property type="match status" value="1"/>
</dbReference>
<evidence type="ECO:0000256" key="13">
    <source>
        <dbReference type="ARBA" id="ARBA00023237"/>
    </source>
</evidence>
<dbReference type="Gene3D" id="3.55.50.30">
    <property type="match status" value="1"/>
</dbReference>
<evidence type="ECO:0000259" key="18">
    <source>
        <dbReference type="SMART" id="SM00965"/>
    </source>
</evidence>
<feature type="chain" id="PRO_5042575299" description="Ferric aerobactin receptor" evidence="17">
    <location>
        <begin position="34"/>
        <end position="808"/>
    </location>
</feature>
<name>A0AAJ5WK53_9PSED</name>
<sequence>MLKPLHRRRVALHHALLSCSALAMLAGPLQAWAATTAEQAQIQARQVQLDLPAQPLDQALTTFADQAGLHLLFTTGDVAGVASPALNGSYSVEQALQQLLAGSGMSWHFSDARTVTLRKADTTPQAVNLKPIEVSVASRTSTAISEIPGTVWVVDQQQLREQIDSGVSLKEAIGKLVPGLDLAPEGRTNYGQNMRGRNVLVMIDGVSQNSSRGLSRQFDSISPFNVERVEVLSGASAIYGGGATGGIINIVTKKGEPGAARFETQLGASSGFNNSDDLATRFAQSISGGNERVNARLGISGEQNEAFYDGAGDQIFIDNTQTDLQYNRTIDVLGTLGMQLNDQQSLDLLAQYYDSGNHGSTGIYFPNLNYNAPSDLEDAELRSGYSSDLEPRTRRLLLNANYHHNDVLGQDFYLQASYRKEDDNFYPFPYYNRATPTGSRGVYFAASQQNFEVTSLKGLFAKQWDTLKLTYGVDLDRERFNAEQTTFNALTSSESGGLEMEKDSKAARYPSYRVDGVSVYAQLDWHATDKLTFSGGARHQQMDVDVSDFKGVPGGSNDYQVNLFNVGAIYDFKNGHQVWTNYGEGFDLPDPAKYYGKPGLSVADNPLAGIKSRQVELGWRYADLDWDAQAALYYIWSDKIINVDSQTLTINVQEQKSRDFGFEGALTRHFQNGWEAGSTLHLTRSEEEAVDGGWIKRDARYASLSKATAFVGWKGDGRSARLQANHAFSLKDDADHEIDGYTTFDLLGSQDTGFGTFSAGIQNLLDKQYSTVWGQRATLFYSPTYGPAYLYDYQGRGRTYTLTWSMAY</sequence>
<comment type="similarity">
    <text evidence="2 15 16">Belongs to the TonB-dependent receptor family.</text>
</comment>
<dbReference type="SUPFAM" id="SSF56935">
    <property type="entry name" value="Porins"/>
    <property type="match status" value="1"/>
</dbReference>
<dbReference type="AlphaFoldDB" id="A0AAJ5WK53"/>
<evidence type="ECO:0000313" key="19">
    <source>
        <dbReference type="EMBL" id="WEK33371.1"/>
    </source>
</evidence>
<gene>
    <name evidence="19" type="ORF">P0Y58_20895</name>
</gene>
<dbReference type="PANTHER" id="PTHR30069:SF42">
    <property type="entry name" value="FERRIC AEROBACTIN RECEPTOR"/>
    <property type="match status" value="1"/>
</dbReference>
<keyword evidence="3 15" id="KW-0813">Transport</keyword>
<dbReference type="Pfam" id="PF00593">
    <property type="entry name" value="TonB_dep_Rec_b-barrel"/>
    <property type="match status" value="1"/>
</dbReference>
<dbReference type="Proteomes" id="UP001216329">
    <property type="component" value="Chromosome"/>
</dbReference>
<protein>
    <recommendedName>
        <fullName evidence="14">Ferric aerobactin receptor</fullName>
    </recommendedName>
</protein>
<dbReference type="EMBL" id="CP119325">
    <property type="protein sequence ID" value="WEK33371.1"/>
    <property type="molecule type" value="Genomic_DNA"/>
</dbReference>
<evidence type="ECO:0000256" key="15">
    <source>
        <dbReference type="PROSITE-ProRule" id="PRU01360"/>
    </source>
</evidence>
<accession>A0AAJ5WK53</accession>
<evidence type="ECO:0000256" key="12">
    <source>
        <dbReference type="ARBA" id="ARBA00023170"/>
    </source>
</evidence>
<evidence type="ECO:0000256" key="9">
    <source>
        <dbReference type="ARBA" id="ARBA00023065"/>
    </source>
</evidence>
<evidence type="ECO:0000256" key="1">
    <source>
        <dbReference type="ARBA" id="ARBA00004571"/>
    </source>
</evidence>
<dbReference type="InterPro" id="IPR012910">
    <property type="entry name" value="Plug_dom"/>
</dbReference>
<keyword evidence="11 15" id="KW-0472">Membrane</keyword>
<dbReference type="GO" id="GO:0015344">
    <property type="term" value="F:siderophore uptake transmembrane transporter activity"/>
    <property type="evidence" value="ECO:0007669"/>
    <property type="project" value="TreeGrafter"/>
</dbReference>
<dbReference type="InterPro" id="IPR000531">
    <property type="entry name" value="Beta-barrel_TonB"/>
</dbReference>
<dbReference type="InterPro" id="IPR037066">
    <property type="entry name" value="Plug_dom_sf"/>
</dbReference>
<dbReference type="SMART" id="SM00965">
    <property type="entry name" value="STN"/>
    <property type="match status" value="1"/>
</dbReference>
<dbReference type="Pfam" id="PF07660">
    <property type="entry name" value="STN"/>
    <property type="match status" value="1"/>
</dbReference>
<organism evidence="19 20">
    <name type="scientific">Candidatus Pseudomonas phytovorans</name>
    <dbReference type="NCBI Taxonomy" id="3121377"/>
    <lineage>
        <taxon>Bacteria</taxon>
        <taxon>Pseudomonadati</taxon>
        <taxon>Pseudomonadota</taxon>
        <taxon>Gammaproteobacteria</taxon>
        <taxon>Pseudomonadales</taxon>
        <taxon>Pseudomonadaceae</taxon>
        <taxon>Pseudomonas</taxon>
    </lineage>
</organism>
<evidence type="ECO:0000256" key="16">
    <source>
        <dbReference type="RuleBase" id="RU003357"/>
    </source>
</evidence>
<keyword evidence="6 15" id="KW-0812">Transmembrane</keyword>
<evidence type="ECO:0000256" key="17">
    <source>
        <dbReference type="SAM" id="SignalP"/>
    </source>
</evidence>
<dbReference type="Gene3D" id="2.170.130.10">
    <property type="entry name" value="TonB-dependent receptor, plug domain"/>
    <property type="match status" value="1"/>
</dbReference>
<reference evidence="19" key="1">
    <citation type="submission" date="2023-03" db="EMBL/GenBank/DDBJ databases">
        <title>Andean soil-derived lignocellulolytic bacterial consortium as a source of novel taxa and putative plastic-active enzymes.</title>
        <authorList>
            <person name="Diaz-Garcia L."/>
            <person name="Chuvochina M."/>
            <person name="Feuerriegel G."/>
            <person name="Bunk B."/>
            <person name="Sproer C."/>
            <person name="Streit W.R."/>
            <person name="Rodriguez L.M."/>
            <person name="Overmann J."/>
            <person name="Jimenez D.J."/>
        </authorList>
    </citation>
    <scope>NUCLEOTIDE SEQUENCE</scope>
    <source>
        <strain evidence="19">MAG 876</strain>
    </source>
</reference>
<dbReference type="InterPro" id="IPR011662">
    <property type="entry name" value="Secretin/TonB_short_N"/>
</dbReference>
<keyword evidence="4 15" id="KW-1134">Transmembrane beta strand</keyword>
<keyword evidence="9" id="KW-0406">Ion transport</keyword>
<keyword evidence="5" id="KW-0410">Iron transport</keyword>
<evidence type="ECO:0000256" key="6">
    <source>
        <dbReference type="ARBA" id="ARBA00022692"/>
    </source>
</evidence>
<proteinExistence type="inferred from homology"/>
<evidence type="ECO:0000256" key="3">
    <source>
        <dbReference type="ARBA" id="ARBA00022448"/>
    </source>
</evidence>
<evidence type="ECO:0000256" key="7">
    <source>
        <dbReference type="ARBA" id="ARBA00022729"/>
    </source>
</evidence>
<dbReference type="GO" id="GO:0038023">
    <property type="term" value="F:signaling receptor activity"/>
    <property type="evidence" value="ECO:0007669"/>
    <property type="project" value="InterPro"/>
</dbReference>
<keyword evidence="13 15" id="KW-0998">Cell outer membrane</keyword>